<dbReference type="PANTHER" id="PTHR47447">
    <property type="entry name" value="OS03G0856100 PROTEIN"/>
    <property type="match status" value="1"/>
</dbReference>
<feature type="repeat" description="PPR" evidence="2">
    <location>
        <begin position="580"/>
        <end position="614"/>
    </location>
</feature>
<dbReference type="NCBIfam" id="TIGR00756">
    <property type="entry name" value="PPR"/>
    <property type="match status" value="6"/>
</dbReference>
<dbReference type="InterPro" id="IPR033443">
    <property type="entry name" value="PROP1-like_PPR_dom"/>
</dbReference>
<feature type="repeat" description="PPR" evidence="2">
    <location>
        <begin position="545"/>
        <end position="579"/>
    </location>
</feature>
<feature type="compositionally biased region" description="Polar residues" evidence="3">
    <location>
        <begin position="310"/>
        <end position="352"/>
    </location>
</feature>
<name>A0A5J4Z7B9_PORPP</name>
<feature type="compositionally biased region" description="Basic and acidic residues" evidence="3">
    <location>
        <begin position="145"/>
        <end position="166"/>
    </location>
</feature>
<evidence type="ECO:0000256" key="2">
    <source>
        <dbReference type="PROSITE-ProRule" id="PRU00708"/>
    </source>
</evidence>
<dbReference type="Pfam" id="PF17177">
    <property type="entry name" value="PPR_long"/>
    <property type="match status" value="1"/>
</dbReference>
<dbReference type="AlphaFoldDB" id="A0A5J4Z7B9"/>
<evidence type="ECO:0000256" key="1">
    <source>
        <dbReference type="ARBA" id="ARBA00022737"/>
    </source>
</evidence>
<dbReference type="Pfam" id="PF13041">
    <property type="entry name" value="PPR_2"/>
    <property type="match status" value="1"/>
</dbReference>
<feature type="repeat" description="PPR" evidence="2">
    <location>
        <begin position="650"/>
        <end position="684"/>
    </location>
</feature>
<dbReference type="Proteomes" id="UP000324585">
    <property type="component" value="Unassembled WGS sequence"/>
</dbReference>
<dbReference type="Gene3D" id="1.25.40.10">
    <property type="entry name" value="Tetratricopeptide repeat domain"/>
    <property type="match status" value="3"/>
</dbReference>
<feature type="region of interest" description="Disordered" evidence="3">
    <location>
        <begin position="768"/>
        <end position="806"/>
    </location>
</feature>
<sequence length="890" mass="97502">MFFLLRSGRARGLERGGRVSGLATCVCPAGSERAACRAVARRRRLFQGMDDVRTGVSVPAAFCSPAGGAKCSRHGLRPARAPALQRRGVAAWVCAADARKSGSEGDKDEGGVARSDPAARKRPQPILYSKPVRKDNQSFLPRNGIRADKSNRASGKPRDKAEEMRLNHVSLNGAQPGAGTASSERVNNVNSGGQKVVPSGRDRPLDLRPEQRPDADILRKLARHTSQTRNPSAPAGSRTPAKSQPAGDDKREGRTSQSPRSGKEKEPQRLAASRPVRVLHRKYRVGSLAGQTDDENRRQATDGSERYSRGQRSQAQNFSSGQATAEASTKSGSYQRSSYGSNRTPYASNGFGSENDAGGKRSSDGDSVDEVDASTGWQFLRMLFKGETETAFALVRSGKYHPTENDLNEVLTALSRSRRLALALRVLSEARQWNLLPPSSVRLSSIMIDVYGKARRLDHALETYQGMLSRGISPNVVTYNTLIAACARSVNADIAFKIFKTMREKGVSPDKFTYGSLIDACSKAGLIHQAFRISQEMTREGVAKDQTVYSALIDACGRCGAVDRAFLVYEEMKRSGVFPNLVTFAVLIDCCGDSLQLDRAFEVFREIKHWGLTPNVISYTSLIDACSKSGHPERAELVLQDMLLNNISPNEVTFGALIDAWLRNGGTLQAINVLENMSDFRVTPALSTLLGLLRLTRAHGPSIDMMRVLRVMWQVRLWPPMREVPQILEDLATLAKTVFDEEVAADNAAATVAVASSSAQRHACLFETRTGDNEKVPPSSAAGAARLDSGEDENEEENMDADVSQRGTAQQRYSSLAIVRFGYALAELLHVVYSLRGKEVRDSLRSLRFVAHRVATRVQQPSLPLLIESLIRSMETHERKKGEWRNSQES</sequence>
<dbReference type="OrthoDB" id="4117at2759"/>
<protein>
    <submittedName>
        <fullName evidence="5">Pentatricopeptide repeat-containing protein</fullName>
    </submittedName>
</protein>
<feature type="compositionally biased region" description="Basic and acidic residues" evidence="3">
    <location>
        <begin position="294"/>
        <end position="308"/>
    </location>
</feature>
<evidence type="ECO:0000256" key="3">
    <source>
        <dbReference type="SAM" id="MobiDB-lite"/>
    </source>
</evidence>
<dbReference type="InterPro" id="IPR002885">
    <property type="entry name" value="PPR_rpt"/>
</dbReference>
<gene>
    <name evidence="5" type="ORF">FVE85_6820</name>
</gene>
<keyword evidence="6" id="KW-1185">Reference proteome</keyword>
<comment type="caution">
    <text evidence="5">The sequence shown here is derived from an EMBL/GenBank/DDBJ whole genome shotgun (WGS) entry which is preliminary data.</text>
</comment>
<dbReference type="PROSITE" id="PS51375">
    <property type="entry name" value="PPR"/>
    <property type="match status" value="7"/>
</dbReference>
<dbReference type="EMBL" id="VRMN01000001">
    <property type="protein sequence ID" value="KAA8499235.1"/>
    <property type="molecule type" value="Genomic_DNA"/>
</dbReference>
<feature type="compositionally biased region" description="Acidic residues" evidence="3">
    <location>
        <begin position="790"/>
        <end position="800"/>
    </location>
</feature>
<feature type="compositionally biased region" description="Basic and acidic residues" evidence="3">
    <location>
        <begin position="100"/>
        <end position="111"/>
    </location>
</feature>
<feature type="compositionally biased region" description="Polar residues" evidence="3">
    <location>
        <begin position="180"/>
        <end position="193"/>
    </location>
</feature>
<dbReference type="InterPro" id="IPR011990">
    <property type="entry name" value="TPR-like_helical_dom_sf"/>
</dbReference>
<feature type="repeat" description="PPR" evidence="2">
    <location>
        <begin position="615"/>
        <end position="649"/>
    </location>
</feature>
<accession>A0A5J4Z7B9</accession>
<feature type="compositionally biased region" description="Basic and acidic residues" evidence="3">
    <location>
        <begin position="200"/>
        <end position="219"/>
    </location>
</feature>
<reference evidence="6" key="1">
    <citation type="journal article" date="2019" name="Nat. Commun.">
        <title>Expansion of phycobilisome linker gene families in mesophilic red algae.</title>
        <authorList>
            <person name="Lee J."/>
            <person name="Kim D."/>
            <person name="Bhattacharya D."/>
            <person name="Yoon H.S."/>
        </authorList>
    </citation>
    <scope>NUCLEOTIDE SEQUENCE [LARGE SCALE GENOMIC DNA]</scope>
    <source>
        <strain evidence="6">CCMP 1328</strain>
    </source>
</reference>
<keyword evidence="1" id="KW-0677">Repeat</keyword>
<feature type="repeat" description="PPR" evidence="2">
    <location>
        <begin position="510"/>
        <end position="544"/>
    </location>
</feature>
<dbReference type="Pfam" id="PF01535">
    <property type="entry name" value="PPR"/>
    <property type="match status" value="1"/>
</dbReference>
<organism evidence="5 6">
    <name type="scientific">Porphyridium purpureum</name>
    <name type="common">Red alga</name>
    <name type="synonym">Porphyridium cruentum</name>
    <dbReference type="NCBI Taxonomy" id="35688"/>
    <lineage>
        <taxon>Eukaryota</taxon>
        <taxon>Rhodophyta</taxon>
        <taxon>Bangiophyceae</taxon>
        <taxon>Porphyridiales</taxon>
        <taxon>Porphyridiaceae</taxon>
        <taxon>Porphyridium</taxon>
    </lineage>
</organism>
<proteinExistence type="predicted"/>
<dbReference type="PANTHER" id="PTHR47447:SF17">
    <property type="entry name" value="OS12G0638900 PROTEIN"/>
    <property type="match status" value="1"/>
</dbReference>
<evidence type="ECO:0000259" key="4">
    <source>
        <dbReference type="Pfam" id="PF17177"/>
    </source>
</evidence>
<feature type="domain" description="PROP1-like PPR" evidence="4">
    <location>
        <begin position="549"/>
        <end position="716"/>
    </location>
</feature>
<feature type="repeat" description="PPR" evidence="2">
    <location>
        <begin position="475"/>
        <end position="509"/>
    </location>
</feature>
<feature type="region of interest" description="Disordered" evidence="3">
    <location>
        <begin position="100"/>
        <end position="369"/>
    </location>
</feature>
<evidence type="ECO:0000313" key="5">
    <source>
        <dbReference type="EMBL" id="KAA8499235.1"/>
    </source>
</evidence>
<feature type="repeat" description="PPR" evidence="2">
    <location>
        <begin position="440"/>
        <end position="474"/>
    </location>
</feature>
<evidence type="ECO:0000313" key="6">
    <source>
        <dbReference type="Proteomes" id="UP000324585"/>
    </source>
</evidence>